<dbReference type="Gene3D" id="3.40.630.10">
    <property type="entry name" value="Zn peptidases"/>
    <property type="match status" value="1"/>
</dbReference>
<evidence type="ECO:0000259" key="5">
    <source>
        <dbReference type="Pfam" id="PF24827"/>
    </source>
</evidence>
<accession>R4KB42</accession>
<dbReference type="InterPro" id="IPR055438">
    <property type="entry name" value="AstE_AspA_cat"/>
</dbReference>
<dbReference type="GO" id="GO:0016788">
    <property type="term" value="F:hydrolase activity, acting on ester bonds"/>
    <property type="evidence" value="ECO:0007669"/>
    <property type="project" value="InterPro"/>
</dbReference>
<feature type="domain" description="Succinylglutamate desuccinylase/Aspartoacylase catalytic" evidence="5">
    <location>
        <begin position="34"/>
        <end position="124"/>
    </location>
</feature>
<evidence type="ECO:0000313" key="7">
    <source>
        <dbReference type="Proteomes" id="UP000013523"/>
    </source>
</evidence>
<comment type="cofactor">
    <cofactor evidence="1">
        <name>Zn(2+)</name>
        <dbReference type="ChEBI" id="CHEBI:29105"/>
    </cofactor>
</comment>
<sequence>MKREIIFKLESPYRDTMRISAFKFGDYENNTSEKACAIVGATRGNEAQQIYVCSQLVAVLKKLERCGKIVPNKQILIIPTVNNYSMNTNKRFWSLDNTDINRMFPGYGLGETTQRIAYNVFDNVKNYTYGIQFPSYYMPGEFVPHIRMMHTGYERPELGREFGLPYVYIRESRPYDTTTLNYNWQLWNTSAFSLYAGKTTEIDEPAAEMAIRSVIRFLTKMGICNCYIEEGFVSQVITSKDVSSVISTKAGILQRVKRAGHHVIYGELLGRVLDPYDGSVKEEFFAPVNGLVFFVHDNPFIYESTYVYKIIPGEI</sequence>
<organism evidence="6 7">
    <name type="scientific">Clostridium pasteurianum BC1</name>
    <dbReference type="NCBI Taxonomy" id="86416"/>
    <lineage>
        <taxon>Bacteria</taxon>
        <taxon>Bacillati</taxon>
        <taxon>Bacillota</taxon>
        <taxon>Clostridia</taxon>
        <taxon>Eubacteriales</taxon>
        <taxon>Clostridiaceae</taxon>
        <taxon>Clostridium</taxon>
    </lineage>
</organism>
<dbReference type="RefSeq" id="WP_015616038.1">
    <property type="nucleotide sequence ID" value="NC_021182.1"/>
</dbReference>
<keyword evidence="2" id="KW-0479">Metal-binding</keyword>
<dbReference type="KEGG" id="cpas:Clopa_2906"/>
<keyword evidence="4" id="KW-0862">Zinc</keyword>
<evidence type="ECO:0000256" key="4">
    <source>
        <dbReference type="ARBA" id="ARBA00022833"/>
    </source>
</evidence>
<evidence type="ECO:0000256" key="2">
    <source>
        <dbReference type="ARBA" id="ARBA00022723"/>
    </source>
</evidence>
<protein>
    <submittedName>
        <fullName evidence="6">Putative deacylase</fullName>
    </submittedName>
</protein>
<keyword evidence="3" id="KW-0378">Hydrolase</keyword>
<dbReference type="PANTHER" id="PTHR37326:SF1">
    <property type="entry name" value="BLL3975 PROTEIN"/>
    <property type="match status" value="1"/>
</dbReference>
<gene>
    <name evidence="6" type="ORF">Clopa_2906</name>
</gene>
<evidence type="ECO:0000313" key="6">
    <source>
        <dbReference type="EMBL" id="AGK97744.1"/>
    </source>
</evidence>
<proteinExistence type="predicted"/>
<keyword evidence="7" id="KW-1185">Reference proteome</keyword>
<dbReference type="STRING" id="86416.Clopa_2906"/>
<dbReference type="CDD" id="cd06253">
    <property type="entry name" value="M14_ASTE_ASPA-like"/>
    <property type="match status" value="1"/>
</dbReference>
<reference evidence="6 7" key="1">
    <citation type="submission" date="2012-01" db="EMBL/GenBank/DDBJ databases">
        <title>Complete sequence of chromosome of Clostridium pasteurianum BC1.</title>
        <authorList>
            <consortium name="US DOE Joint Genome Institute"/>
            <person name="Lucas S."/>
            <person name="Han J."/>
            <person name="Lapidus A."/>
            <person name="Cheng J.-F."/>
            <person name="Goodwin L."/>
            <person name="Pitluck S."/>
            <person name="Peters L."/>
            <person name="Mikhailova N."/>
            <person name="Teshima H."/>
            <person name="Detter J.C."/>
            <person name="Han C."/>
            <person name="Tapia R."/>
            <person name="Land M."/>
            <person name="Hauser L."/>
            <person name="Kyrpides N."/>
            <person name="Ivanova N."/>
            <person name="Pagani I."/>
            <person name="Dunn J."/>
            <person name="Taghavi S."/>
            <person name="Francis A."/>
            <person name="van der Lelie D."/>
            <person name="Woyke T."/>
        </authorList>
    </citation>
    <scope>NUCLEOTIDE SEQUENCE [LARGE SCALE GENOMIC DNA]</scope>
    <source>
        <strain evidence="6 7">BC1</strain>
    </source>
</reference>
<evidence type="ECO:0000256" key="1">
    <source>
        <dbReference type="ARBA" id="ARBA00001947"/>
    </source>
</evidence>
<evidence type="ECO:0000256" key="3">
    <source>
        <dbReference type="ARBA" id="ARBA00022801"/>
    </source>
</evidence>
<dbReference type="AlphaFoldDB" id="R4KB42"/>
<dbReference type="InterPro" id="IPR053138">
    <property type="entry name" value="N-alpha-Ac-DABA_deacetylase"/>
</dbReference>
<dbReference type="EMBL" id="CP003261">
    <property type="protein sequence ID" value="AGK97744.1"/>
    <property type="molecule type" value="Genomic_DNA"/>
</dbReference>
<dbReference type="SUPFAM" id="SSF53187">
    <property type="entry name" value="Zn-dependent exopeptidases"/>
    <property type="match status" value="1"/>
</dbReference>
<dbReference type="Pfam" id="PF24827">
    <property type="entry name" value="AstE_AspA_cat"/>
    <property type="match status" value="1"/>
</dbReference>
<dbReference type="HOGENOM" id="CLU_035605_3_0_9"/>
<name>R4KB42_CLOPA</name>
<dbReference type="Proteomes" id="UP000013523">
    <property type="component" value="Chromosome"/>
</dbReference>
<dbReference type="GO" id="GO:0046872">
    <property type="term" value="F:metal ion binding"/>
    <property type="evidence" value="ECO:0007669"/>
    <property type="project" value="UniProtKB-KW"/>
</dbReference>
<dbReference type="PANTHER" id="PTHR37326">
    <property type="entry name" value="BLL3975 PROTEIN"/>
    <property type="match status" value="1"/>
</dbReference>
<dbReference type="PATRIC" id="fig|86416.3.peg.2892"/>
<dbReference type="eggNOG" id="COG3608">
    <property type="taxonomic scope" value="Bacteria"/>
</dbReference>
<dbReference type="OrthoDB" id="9782876at2"/>